<gene>
    <name evidence="4" type="ORF">TSIB3V08_LOCUS12326</name>
</gene>
<feature type="domain" description="NAA35-like TPR repeats" evidence="3">
    <location>
        <begin position="42"/>
        <end position="168"/>
    </location>
</feature>
<feature type="compositionally biased region" description="Basic and acidic residues" evidence="2">
    <location>
        <begin position="168"/>
        <end position="186"/>
    </location>
</feature>
<dbReference type="InterPro" id="IPR057982">
    <property type="entry name" value="TPR_NAA35"/>
</dbReference>
<evidence type="ECO:0000256" key="2">
    <source>
        <dbReference type="SAM" id="MobiDB-lite"/>
    </source>
</evidence>
<evidence type="ECO:0000256" key="1">
    <source>
        <dbReference type="ARBA" id="ARBA00030494"/>
    </source>
</evidence>
<sequence length="359" mass="41686">MGFDPLVNQRLLPPTFPRYTKIKSRVEALDYFEELLNRLKLVCKITSQTSFHNALDFFIEFSRQGPCILSRSILQLLYLPLFNKVFGTLNFADVLKDAAKNFIFPPVLMPKSTLLLNPQAKEYVDTFLTHCVRPFGNLVQLCGHNRARQRDKLAHLLEDFATLQDEGEWKTIEEKPPPSSPDRDSNLDLPVLSSLAQHDKRVSQLRHRGGSLDVDSYHRTGEAQCQRAERVDAYLHNLSLKSDSPRPHLACFGTWILYHTLRVMIMYLLSGFELELYSNHEYHYIFWYLYEFLYGWLVSALSRADSFLTEQEAMAEIHKGRGTKKNKSKKKKTRPYGREITIYQALQNICGGFYKVHIM</sequence>
<dbReference type="AlphaFoldDB" id="A0A7R9B8U9"/>
<proteinExistence type="predicted"/>
<dbReference type="EMBL" id="OC012729">
    <property type="protein sequence ID" value="CAD7268324.1"/>
    <property type="molecule type" value="Genomic_DNA"/>
</dbReference>
<protein>
    <recommendedName>
        <fullName evidence="1">Protein MAK10 homolog</fullName>
    </recommendedName>
</protein>
<evidence type="ECO:0000313" key="4">
    <source>
        <dbReference type="EMBL" id="CAD7268324.1"/>
    </source>
</evidence>
<evidence type="ECO:0000259" key="3">
    <source>
        <dbReference type="Pfam" id="PF25789"/>
    </source>
</evidence>
<dbReference type="PANTHER" id="PTHR21373">
    <property type="entry name" value="GLUCOSE REPRESSIBLE PROTEIN MAK10"/>
    <property type="match status" value="1"/>
</dbReference>
<dbReference type="GO" id="GO:0031417">
    <property type="term" value="C:NatC complex"/>
    <property type="evidence" value="ECO:0007669"/>
    <property type="project" value="InterPro"/>
</dbReference>
<dbReference type="Pfam" id="PF25789">
    <property type="entry name" value="TPR_NAA35"/>
    <property type="match status" value="2"/>
</dbReference>
<dbReference type="InterPro" id="IPR007244">
    <property type="entry name" value="Naa35_N"/>
</dbReference>
<feature type="domain" description="NAA35-like TPR repeats" evidence="3">
    <location>
        <begin position="227"/>
        <end position="356"/>
    </location>
</feature>
<dbReference type="PANTHER" id="PTHR21373:SF0">
    <property type="entry name" value="N-ALPHA-ACETYLTRANSFERASE 35, NATC AUXILIARY SUBUNIT"/>
    <property type="match status" value="1"/>
</dbReference>
<organism evidence="4">
    <name type="scientific">Timema shepardi</name>
    <name type="common">Walking stick</name>
    <dbReference type="NCBI Taxonomy" id="629360"/>
    <lineage>
        <taxon>Eukaryota</taxon>
        <taxon>Metazoa</taxon>
        <taxon>Ecdysozoa</taxon>
        <taxon>Arthropoda</taxon>
        <taxon>Hexapoda</taxon>
        <taxon>Insecta</taxon>
        <taxon>Pterygota</taxon>
        <taxon>Neoptera</taxon>
        <taxon>Polyneoptera</taxon>
        <taxon>Phasmatodea</taxon>
        <taxon>Timematodea</taxon>
        <taxon>Timematoidea</taxon>
        <taxon>Timematidae</taxon>
        <taxon>Timema</taxon>
    </lineage>
</organism>
<reference evidence="4" key="1">
    <citation type="submission" date="2020-11" db="EMBL/GenBank/DDBJ databases">
        <authorList>
            <person name="Tran Van P."/>
        </authorList>
    </citation>
    <scope>NUCLEOTIDE SEQUENCE</scope>
</reference>
<name>A0A7R9B8U9_TIMSH</name>
<feature type="region of interest" description="Disordered" evidence="2">
    <location>
        <begin position="168"/>
        <end position="187"/>
    </location>
</feature>
<accession>A0A7R9B8U9</accession>